<evidence type="ECO:0000313" key="1">
    <source>
        <dbReference type="EMBL" id="ETW10681.1"/>
    </source>
</evidence>
<dbReference type="Pfam" id="PF13469">
    <property type="entry name" value="Sulfotransfer_3"/>
    <property type="match status" value="1"/>
</dbReference>
<dbReference type="AlphaFoldDB" id="W4HEV9"/>
<organism evidence="1 2">
    <name type="scientific">Roseivivax marinus</name>
    <dbReference type="NCBI Taxonomy" id="1379903"/>
    <lineage>
        <taxon>Bacteria</taxon>
        <taxon>Pseudomonadati</taxon>
        <taxon>Pseudomonadota</taxon>
        <taxon>Alphaproteobacteria</taxon>
        <taxon>Rhodobacterales</taxon>
        <taxon>Roseobacteraceae</taxon>
        <taxon>Roseivivax</taxon>
    </lineage>
</organism>
<dbReference type="SUPFAM" id="SSF52540">
    <property type="entry name" value="P-loop containing nucleoside triphosphate hydrolases"/>
    <property type="match status" value="1"/>
</dbReference>
<dbReference type="PATRIC" id="fig|1317118.6.peg.4291"/>
<gene>
    <name evidence="1" type="ORF">ATO8_20959</name>
</gene>
<keyword evidence="1" id="KW-0808">Transferase</keyword>
<accession>W4HEV9</accession>
<dbReference type="EMBL" id="AQQW01000029">
    <property type="protein sequence ID" value="ETW10681.1"/>
    <property type="molecule type" value="Genomic_DNA"/>
</dbReference>
<dbReference type="Proteomes" id="UP000019063">
    <property type="component" value="Unassembled WGS sequence"/>
</dbReference>
<protein>
    <submittedName>
        <fullName evidence="1">Sulfotransferase</fullName>
    </submittedName>
</protein>
<sequence>MTSHFHFISGLPRSGSTLLGAVLRQNPRFAAGMSSPVASLFEGIVSQVSSGTELSNMVNEEQRTRLLRGLFDSYYSDVSAEVIFDTNRAWTAKLPELMRLFPDARLICTVRNVAWVLDSLERQYRSSAFENTGLFGSAAERATVYTRTEALASPNRLVGFAYQALREACWSDYAERLVIVDYDTLVQRPRDVIQLIYQFIDEPPFDHDFENVEYTAQKFDAALGLANLHTVRPKVEPRARRTILPPDLFEKYASLEFWRNLQNCRAFRIVPESRAADGRETKVEI</sequence>
<comment type="caution">
    <text evidence="1">The sequence shown here is derived from an EMBL/GenBank/DDBJ whole genome shotgun (WGS) entry which is preliminary data.</text>
</comment>
<dbReference type="eggNOG" id="ENOG502Z7Q6">
    <property type="taxonomic scope" value="Bacteria"/>
</dbReference>
<dbReference type="STRING" id="1379903.ATO8_20959"/>
<evidence type="ECO:0000313" key="2">
    <source>
        <dbReference type="Proteomes" id="UP000019063"/>
    </source>
</evidence>
<dbReference type="GO" id="GO:0016740">
    <property type="term" value="F:transferase activity"/>
    <property type="evidence" value="ECO:0007669"/>
    <property type="project" value="UniProtKB-KW"/>
</dbReference>
<name>W4HEV9_9RHOB</name>
<dbReference type="Gene3D" id="3.40.50.300">
    <property type="entry name" value="P-loop containing nucleotide triphosphate hydrolases"/>
    <property type="match status" value="1"/>
</dbReference>
<reference evidence="1 2" key="1">
    <citation type="journal article" date="2014" name="Antonie Van Leeuwenhoek">
        <title>Roseivivax atlanticus sp. nov., isolated from surface seawater of the Atlantic Ocean.</title>
        <authorList>
            <person name="Li G."/>
            <person name="Lai Q."/>
            <person name="Liu X."/>
            <person name="Sun F."/>
            <person name="Shao Z."/>
        </authorList>
    </citation>
    <scope>NUCLEOTIDE SEQUENCE [LARGE SCALE GENOMIC DNA]</scope>
    <source>
        <strain evidence="1 2">22II-s10s</strain>
    </source>
</reference>
<keyword evidence="2" id="KW-1185">Reference proteome</keyword>
<proteinExistence type="predicted"/>
<dbReference type="RefSeq" id="WP_043847485.1">
    <property type="nucleotide sequence ID" value="NZ_AQQW01000029.1"/>
</dbReference>
<dbReference type="InterPro" id="IPR027417">
    <property type="entry name" value="P-loop_NTPase"/>
</dbReference>